<dbReference type="RefSeq" id="WP_340295453.1">
    <property type="nucleotide sequence ID" value="NZ_JBBJUP010000035.1"/>
</dbReference>
<evidence type="ECO:0000313" key="14">
    <source>
        <dbReference type="EMBL" id="MEJ8282231.1"/>
    </source>
</evidence>
<reference evidence="14 15" key="1">
    <citation type="submission" date="2024-03" db="EMBL/GenBank/DDBJ databases">
        <title>Draft genome sequence of Pseudonocardia sp. DW16-2.</title>
        <authorList>
            <person name="Duangmal K."/>
        </authorList>
    </citation>
    <scope>NUCLEOTIDE SEQUENCE [LARGE SCALE GENOMIC DNA]</scope>
    <source>
        <strain evidence="14 15">DW16-2</strain>
    </source>
</reference>
<keyword evidence="1" id="KW-1003">Cell membrane</keyword>
<dbReference type="Pfam" id="PF00912">
    <property type="entry name" value="Transgly"/>
    <property type="match status" value="1"/>
</dbReference>
<feature type="domain" description="Glycosyl transferase family 51" evidence="13">
    <location>
        <begin position="136"/>
        <end position="283"/>
    </location>
</feature>
<name>A0ABU8TFC7_9PSEU</name>
<dbReference type="InterPro" id="IPR036950">
    <property type="entry name" value="PBP_transglycosylase"/>
</dbReference>
<keyword evidence="9 12" id="KW-0472">Membrane</keyword>
<dbReference type="PANTHER" id="PTHR30400:SF0">
    <property type="entry name" value="BIOSYNTHETIC PEPTIDOGLYCAN TRANSGLYCOSYLASE"/>
    <property type="match status" value="1"/>
</dbReference>
<evidence type="ECO:0000313" key="15">
    <source>
        <dbReference type="Proteomes" id="UP001364211"/>
    </source>
</evidence>
<evidence type="ECO:0000256" key="12">
    <source>
        <dbReference type="SAM" id="Phobius"/>
    </source>
</evidence>
<comment type="caution">
    <text evidence="14">The sequence shown here is derived from an EMBL/GenBank/DDBJ whole genome shotgun (WGS) entry which is preliminary data.</text>
</comment>
<evidence type="ECO:0000256" key="5">
    <source>
        <dbReference type="ARBA" id="ARBA00022692"/>
    </source>
</evidence>
<accession>A0ABU8TFC7</accession>
<evidence type="ECO:0000256" key="11">
    <source>
        <dbReference type="SAM" id="MobiDB-lite"/>
    </source>
</evidence>
<evidence type="ECO:0000256" key="6">
    <source>
        <dbReference type="ARBA" id="ARBA00022960"/>
    </source>
</evidence>
<keyword evidence="8 12" id="KW-1133">Transmembrane helix</keyword>
<dbReference type="PANTHER" id="PTHR30400">
    <property type="entry name" value="MONOFUNCTIONAL BIOSYNTHETIC PEPTIDOGLYCAN TRANSGLYCOSYLASE"/>
    <property type="match status" value="1"/>
</dbReference>
<feature type="region of interest" description="Disordered" evidence="11">
    <location>
        <begin position="1"/>
        <end position="66"/>
    </location>
</feature>
<evidence type="ECO:0000256" key="8">
    <source>
        <dbReference type="ARBA" id="ARBA00022989"/>
    </source>
</evidence>
<sequence length="368" mass="40280">PDRHGRPADRPAPADGMRPAVERPAHPAERPLPSRRGGLRRSGPPPRRGGGAAPRPGVDRAAPRRPIGPRVAQLWQRLRPRRAPGVPAPSARARVRRVLRWALLAQAVPLVLVLLFTLVNPPYSMFRLWNFGPTVARWTDAEHVSRNFLVVVMGQEDQQFPERTLAVDYGMQWARVQAYLDGTDDPSGSTITQQTSKNLFLWAGRYPPLEPVRKALEIPPAETMEIVMSKRRILEIYVNVAQFAPRVYGVCAASWYYFGKSSRALSVDESAQLVGLLPSPLHVQRGPGGGMRFLGDTNGNGAADPGERGFISAKGYWHARERAPRWYAQMGGLSATEGIGIPGNASDLPAADDPCREPPAALDGIDGD</sequence>
<feature type="region of interest" description="Disordered" evidence="11">
    <location>
        <begin position="344"/>
        <end position="368"/>
    </location>
</feature>
<dbReference type="InterPro" id="IPR023346">
    <property type="entry name" value="Lysozyme-like_dom_sf"/>
</dbReference>
<evidence type="ECO:0000256" key="3">
    <source>
        <dbReference type="ARBA" id="ARBA00022676"/>
    </source>
</evidence>
<evidence type="ECO:0000259" key="13">
    <source>
        <dbReference type="Pfam" id="PF00912"/>
    </source>
</evidence>
<feature type="non-terminal residue" evidence="14">
    <location>
        <position position="1"/>
    </location>
</feature>
<dbReference type="InterPro" id="IPR001264">
    <property type="entry name" value="Glyco_trans_51"/>
</dbReference>
<evidence type="ECO:0000256" key="4">
    <source>
        <dbReference type="ARBA" id="ARBA00022679"/>
    </source>
</evidence>
<keyword evidence="10" id="KW-0961">Cell wall biogenesis/degradation</keyword>
<evidence type="ECO:0000256" key="10">
    <source>
        <dbReference type="ARBA" id="ARBA00023316"/>
    </source>
</evidence>
<keyword evidence="7" id="KW-0573">Peptidoglycan synthesis</keyword>
<keyword evidence="15" id="KW-1185">Reference proteome</keyword>
<keyword evidence="4" id="KW-0808">Transferase</keyword>
<keyword evidence="5 12" id="KW-0812">Transmembrane</keyword>
<keyword evidence="3" id="KW-0328">Glycosyltransferase</keyword>
<feature type="transmembrane region" description="Helical" evidence="12">
    <location>
        <begin position="98"/>
        <end position="119"/>
    </location>
</feature>
<keyword evidence="2" id="KW-0997">Cell inner membrane</keyword>
<evidence type="ECO:0000256" key="7">
    <source>
        <dbReference type="ARBA" id="ARBA00022984"/>
    </source>
</evidence>
<proteinExistence type="predicted"/>
<protein>
    <submittedName>
        <fullName evidence="14">Transglycosylase domain-containing protein</fullName>
    </submittedName>
</protein>
<organism evidence="14 15">
    <name type="scientific">Pseudonocardia spirodelae</name>
    <dbReference type="NCBI Taxonomy" id="3133431"/>
    <lineage>
        <taxon>Bacteria</taxon>
        <taxon>Bacillati</taxon>
        <taxon>Actinomycetota</taxon>
        <taxon>Actinomycetes</taxon>
        <taxon>Pseudonocardiales</taxon>
        <taxon>Pseudonocardiaceae</taxon>
        <taxon>Pseudonocardia</taxon>
    </lineage>
</organism>
<dbReference type="Gene3D" id="1.10.3810.10">
    <property type="entry name" value="Biosynthetic peptidoglycan transglycosylase-like"/>
    <property type="match status" value="1"/>
</dbReference>
<keyword evidence="6" id="KW-0133">Cell shape</keyword>
<feature type="compositionally biased region" description="Basic and acidic residues" evidence="11">
    <location>
        <begin position="20"/>
        <end position="29"/>
    </location>
</feature>
<evidence type="ECO:0000256" key="2">
    <source>
        <dbReference type="ARBA" id="ARBA00022519"/>
    </source>
</evidence>
<gene>
    <name evidence="14" type="ORF">WJX68_25100</name>
</gene>
<evidence type="ECO:0000256" key="9">
    <source>
        <dbReference type="ARBA" id="ARBA00023136"/>
    </source>
</evidence>
<dbReference type="Proteomes" id="UP001364211">
    <property type="component" value="Unassembled WGS sequence"/>
</dbReference>
<dbReference type="InterPro" id="IPR011812">
    <property type="entry name" value="Pep_trsgly"/>
</dbReference>
<dbReference type="EMBL" id="JBBJUP010000035">
    <property type="protein sequence ID" value="MEJ8282231.1"/>
    <property type="molecule type" value="Genomic_DNA"/>
</dbReference>
<evidence type="ECO:0000256" key="1">
    <source>
        <dbReference type="ARBA" id="ARBA00022475"/>
    </source>
</evidence>
<dbReference type="SUPFAM" id="SSF53955">
    <property type="entry name" value="Lysozyme-like"/>
    <property type="match status" value="1"/>
</dbReference>